<organism evidence="1 2">
    <name type="scientific">Penicillium citrinum</name>
    <dbReference type="NCBI Taxonomy" id="5077"/>
    <lineage>
        <taxon>Eukaryota</taxon>
        <taxon>Fungi</taxon>
        <taxon>Dikarya</taxon>
        <taxon>Ascomycota</taxon>
        <taxon>Pezizomycotina</taxon>
        <taxon>Eurotiomycetes</taxon>
        <taxon>Eurotiomycetidae</taxon>
        <taxon>Eurotiales</taxon>
        <taxon>Aspergillaceae</taxon>
        <taxon>Penicillium</taxon>
    </lineage>
</organism>
<sequence>MSTSVIVIVSESRYSPKHYLYVTDELKESFNSSSPHASWDQVAQEVRQVVLKHLDSGRDVIPLTHSFGGIAMSEAFKGLKKQYREKQGLKSPILRLVHMSAMVLPQGQSYIGQMEPGTPKEELDKQEKEMQAKYGGINV</sequence>
<dbReference type="GeneID" id="81385712"/>
<proteinExistence type="predicted"/>
<evidence type="ECO:0000313" key="1">
    <source>
        <dbReference type="EMBL" id="KAJ5227621.1"/>
    </source>
</evidence>
<dbReference type="PANTHER" id="PTHR37017:SF11">
    <property type="entry name" value="ESTERASE_LIPASE_THIOESTERASE DOMAIN-CONTAINING PROTEIN"/>
    <property type="match status" value="1"/>
</dbReference>
<comment type="caution">
    <text evidence="1">The sequence shown here is derived from an EMBL/GenBank/DDBJ whole genome shotgun (WGS) entry which is preliminary data.</text>
</comment>
<protein>
    <submittedName>
        <fullName evidence="1">Uncharacterized protein</fullName>
    </submittedName>
</protein>
<dbReference type="Proteomes" id="UP001147733">
    <property type="component" value="Unassembled WGS sequence"/>
</dbReference>
<dbReference type="AlphaFoldDB" id="A0A9W9NXF6"/>
<keyword evidence="2" id="KW-1185">Reference proteome</keyword>
<dbReference type="PANTHER" id="PTHR37017">
    <property type="entry name" value="AB HYDROLASE-1 DOMAIN-CONTAINING PROTEIN-RELATED"/>
    <property type="match status" value="1"/>
</dbReference>
<dbReference type="InterPro" id="IPR029058">
    <property type="entry name" value="AB_hydrolase_fold"/>
</dbReference>
<reference evidence="1" key="2">
    <citation type="journal article" date="2023" name="IMA Fungus">
        <title>Comparative genomic study of the Penicillium genus elucidates a diverse pangenome and 15 lateral gene transfer events.</title>
        <authorList>
            <person name="Petersen C."/>
            <person name="Sorensen T."/>
            <person name="Nielsen M.R."/>
            <person name="Sondergaard T.E."/>
            <person name="Sorensen J.L."/>
            <person name="Fitzpatrick D.A."/>
            <person name="Frisvad J.C."/>
            <person name="Nielsen K.L."/>
        </authorList>
    </citation>
    <scope>NUCLEOTIDE SEQUENCE</scope>
    <source>
        <strain evidence="1">IBT 23319</strain>
    </source>
</reference>
<dbReference type="OrthoDB" id="408373at2759"/>
<dbReference type="RefSeq" id="XP_056499986.1">
    <property type="nucleotide sequence ID" value="XM_056646545.1"/>
</dbReference>
<dbReference type="InterPro" id="IPR052897">
    <property type="entry name" value="Sec-Metab_Biosynth_Hydrolase"/>
</dbReference>
<accession>A0A9W9NXF6</accession>
<reference evidence="1" key="1">
    <citation type="submission" date="2022-11" db="EMBL/GenBank/DDBJ databases">
        <authorList>
            <person name="Petersen C."/>
        </authorList>
    </citation>
    <scope>NUCLEOTIDE SEQUENCE</scope>
    <source>
        <strain evidence="1">IBT 23319</strain>
    </source>
</reference>
<evidence type="ECO:0000313" key="2">
    <source>
        <dbReference type="Proteomes" id="UP001147733"/>
    </source>
</evidence>
<dbReference type="Gene3D" id="3.40.50.1820">
    <property type="entry name" value="alpha/beta hydrolase"/>
    <property type="match status" value="1"/>
</dbReference>
<dbReference type="GO" id="GO:0017000">
    <property type="term" value="P:antibiotic biosynthetic process"/>
    <property type="evidence" value="ECO:0007669"/>
    <property type="project" value="UniProtKB-ARBA"/>
</dbReference>
<dbReference type="GO" id="GO:0072330">
    <property type="term" value="P:monocarboxylic acid biosynthetic process"/>
    <property type="evidence" value="ECO:0007669"/>
    <property type="project" value="UniProtKB-ARBA"/>
</dbReference>
<dbReference type="EMBL" id="JAPQKT010000006">
    <property type="protein sequence ID" value="KAJ5227621.1"/>
    <property type="molecule type" value="Genomic_DNA"/>
</dbReference>
<name>A0A9W9NXF6_PENCI</name>
<gene>
    <name evidence="1" type="ORF">N7469_007627</name>
</gene>